<feature type="compositionally biased region" description="Basic and acidic residues" evidence="3">
    <location>
        <begin position="417"/>
        <end position="441"/>
    </location>
</feature>
<keyword evidence="1" id="KW-0326">Glycosidase</keyword>
<feature type="region of interest" description="Disordered" evidence="3">
    <location>
        <begin position="327"/>
        <end position="470"/>
    </location>
</feature>
<feature type="domain" description="Fibronectin type-III" evidence="5">
    <location>
        <begin position="460"/>
        <end position="550"/>
    </location>
</feature>
<keyword evidence="4" id="KW-0472">Membrane</keyword>
<sequence>MLVYCQRVIALLRRVLSPRTRRDGDGPGPRRLPLVLVACLCAVAVAAAVVAGVRPVSGLELLQGGHWVYNGSDGSIYHVNGAAKTVDAGLKLPGLGADTQVVQSPSSGFVLGRNRVTEFGKSDLRVLRTYQAPAADERPVALEVPGGPYAVYRKSGVIFRMSDPPAVIRAGGGYQLGDPVVTPDGSLWLHRLGSTGHFCKLSPKATKVTCPAYAPAGHKGALTVVGDRPVFVDTTSDELVPVEAGELGEGTPVGTDLSDSALVAPVGAAGKVAVVDRGQLHMADASTLGTDRAGRVKSVRLPSSGTFSPPSVSGTSVVLFDQTNNTVHAYRPDGEPIPGGRMTMPPGSGGPADPAAPRLHRGEDQRVYVDDPKGQHVMVVDPNGRVGQVDVPGKFKPKRKPPQPPPPEETVTPSPPEPERPSQPESPPRPERSSGPERSSEPSRPPAPPPARRDSVPAGPPGAPSVKYDRQGGTVVVNWTAPEDNGAPVTGYILTWRGDKSGEAKLGKGRRSYDLARLTPGETYTITVRARNRAGLGTAARVKVDTGPVVVLTRGRTGDYNENCQAPECAKMHIEMSGFEPNTEYHIKPVAPNDDYSNPGATVTTNGSGRNETDRFDYNGVGEQVYIVVEKGGTEVARSRTIVWPNG</sequence>
<dbReference type="InterPro" id="IPR003961">
    <property type="entry name" value="FN3_dom"/>
</dbReference>
<dbReference type="Gene3D" id="2.60.40.10">
    <property type="entry name" value="Immunoglobulins"/>
    <property type="match status" value="1"/>
</dbReference>
<evidence type="ECO:0000313" key="6">
    <source>
        <dbReference type="EMBL" id="GAA2427839.1"/>
    </source>
</evidence>
<feature type="compositionally biased region" description="Basic and acidic residues" evidence="3">
    <location>
        <begin position="360"/>
        <end position="374"/>
    </location>
</feature>
<reference evidence="7" key="1">
    <citation type="journal article" date="2019" name="Int. J. Syst. Evol. Microbiol.">
        <title>The Global Catalogue of Microorganisms (GCM) 10K type strain sequencing project: providing services to taxonomists for standard genome sequencing and annotation.</title>
        <authorList>
            <consortium name="The Broad Institute Genomics Platform"/>
            <consortium name="The Broad Institute Genome Sequencing Center for Infectious Disease"/>
            <person name="Wu L."/>
            <person name="Ma J."/>
        </authorList>
    </citation>
    <scope>NUCLEOTIDE SEQUENCE [LARGE SCALE GENOMIC DNA]</scope>
    <source>
        <strain evidence="7">JCM 3325</strain>
    </source>
</reference>
<comment type="caution">
    <text evidence="6">The sequence shown here is derived from an EMBL/GenBank/DDBJ whole genome shotgun (WGS) entry which is preliminary data.</text>
</comment>
<dbReference type="InterPro" id="IPR013783">
    <property type="entry name" value="Ig-like_fold"/>
</dbReference>
<dbReference type="InterPro" id="IPR036116">
    <property type="entry name" value="FN3_sf"/>
</dbReference>
<feature type="transmembrane region" description="Helical" evidence="4">
    <location>
        <begin position="32"/>
        <end position="53"/>
    </location>
</feature>
<protein>
    <recommendedName>
        <fullName evidence="5">Fibronectin type-III domain-containing protein</fullName>
    </recommendedName>
</protein>
<dbReference type="Pfam" id="PF00041">
    <property type="entry name" value="fn3"/>
    <property type="match status" value="1"/>
</dbReference>
<dbReference type="SUPFAM" id="SSF49265">
    <property type="entry name" value="Fibronectin type III"/>
    <property type="match status" value="1"/>
</dbReference>
<feature type="region of interest" description="Disordered" evidence="3">
    <location>
        <begin position="590"/>
        <end position="615"/>
    </location>
</feature>
<proteinExistence type="predicted"/>
<evidence type="ECO:0000256" key="3">
    <source>
        <dbReference type="SAM" id="MobiDB-lite"/>
    </source>
</evidence>
<dbReference type="Proteomes" id="UP001501231">
    <property type="component" value="Unassembled WGS sequence"/>
</dbReference>
<keyword evidence="1" id="KW-0378">Hydrolase</keyword>
<accession>A0ABP5WIC1</accession>
<dbReference type="CDD" id="cd00063">
    <property type="entry name" value="FN3"/>
    <property type="match status" value="1"/>
</dbReference>
<keyword evidence="2" id="KW-0624">Polysaccharide degradation</keyword>
<evidence type="ECO:0000259" key="5">
    <source>
        <dbReference type="PROSITE" id="PS50853"/>
    </source>
</evidence>
<dbReference type="SUPFAM" id="SSF63829">
    <property type="entry name" value="Calcium-dependent phosphotriesterase"/>
    <property type="match status" value="1"/>
</dbReference>
<feature type="compositionally biased region" description="Polar residues" evidence="3">
    <location>
        <begin position="595"/>
        <end position="610"/>
    </location>
</feature>
<dbReference type="SMART" id="SM00060">
    <property type="entry name" value="FN3"/>
    <property type="match status" value="1"/>
</dbReference>
<keyword evidence="4" id="KW-0812">Transmembrane</keyword>
<evidence type="ECO:0000256" key="2">
    <source>
        <dbReference type="ARBA" id="ARBA00023326"/>
    </source>
</evidence>
<keyword evidence="4" id="KW-1133">Transmembrane helix</keyword>
<feature type="compositionally biased region" description="Pro residues" evidence="3">
    <location>
        <begin position="402"/>
        <end position="416"/>
    </location>
</feature>
<keyword evidence="7" id="KW-1185">Reference proteome</keyword>
<evidence type="ECO:0000256" key="4">
    <source>
        <dbReference type="SAM" id="Phobius"/>
    </source>
</evidence>
<keyword evidence="2" id="KW-0119">Carbohydrate metabolism</keyword>
<gene>
    <name evidence="6" type="ORF">GCM10010191_45940</name>
</gene>
<organism evidence="6 7">
    <name type="scientific">Actinomadura vinacea</name>
    <dbReference type="NCBI Taxonomy" id="115336"/>
    <lineage>
        <taxon>Bacteria</taxon>
        <taxon>Bacillati</taxon>
        <taxon>Actinomycetota</taxon>
        <taxon>Actinomycetes</taxon>
        <taxon>Streptosporangiales</taxon>
        <taxon>Thermomonosporaceae</taxon>
        <taxon>Actinomadura</taxon>
    </lineage>
</organism>
<dbReference type="EMBL" id="BAAARW010000016">
    <property type="protein sequence ID" value="GAA2427839.1"/>
    <property type="molecule type" value="Genomic_DNA"/>
</dbReference>
<name>A0ABP5WIC1_9ACTN</name>
<evidence type="ECO:0000256" key="1">
    <source>
        <dbReference type="ARBA" id="ARBA00023295"/>
    </source>
</evidence>
<evidence type="ECO:0000313" key="7">
    <source>
        <dbReference type="Proteomes" id="UP001501231"/>
    </source>
</evidence>
<dbReference type="PROSITE" id="PS50853">
    <property type="entry name" value="FN3"/>
    <property type="match status" value="1"/>
</dbReference>